<evidence type="ECO:0000256" key="7">
    <source>
        <dbReference type="ARBA" id="ARBA00023136"/>
    </source>
</evidence>
<dbReference type="Pfam" id="PF01769">
    <property type="entry name" value="MgtE"/>
    <property type="match status" value="1"/>
</dbReference>
<keyword evidence="13" id="KW-1185">Reference proteome</keyword>
<gene>
    <name evidence="12" type="primary">mgtE</name>
    <name evidence="12" type="ORF">D9X91_03185</name>
</gene>
<evidence type="ECO:0000256" key="2">
    <source>
        <dbReference type="ARBA" id="ARBA00009749"/>
    </source>
</evidence>
<evidence type="ECO:0000256" key="9">
    <source>
        <dbReference type="RuleBase" id="RU362011"/>
    </source>
</evidence>
<dbReference type="AlphaFoldDB" id="A0A3L7K3D5"/>
<keyword evidence="9" id="KW-0479">Metal-binding</keyword>
<evidence type="ECO:0000256" key="3">
    <source>
        <dbReference type="ARBA" id="ARBA00022448"/>
    </source>
</evidence>
<feature type="domain" description="CBS" evidence="11">
    <location>
        <begin position="159"/>
        <end position="222"/>
    </location>
</feature>
<protein>
    <recommendedName>
        <fullName evidence="9">Magnesium transporter MgtE</fullName>
    </recommendedName>
</protein>
<dbReference type="Pfam" id="PF03448">
    <property type="entry name" value="MgtE_N"/>
    <property type="match status" value="1"/>
</dbReference>
<dbReference type="InterPro" id="IPR036739">
    <property type="entry name" value="SLC41_membr_dom_sf"/>
</dbReference>
<organism evidence="12 13">
    <name type="scientific">Falsibacillus albus</name>
    <dbReference type="NCBI Taxonomy" id="2478915"/>
    <lineage>
        <taxon>Bacteria</taxon>
        <taxon>Bacillati</taxon>
        <taxon>Bacillota</taxon>
        <taxon>Bacilli</taxon>
        <taxon>Bacillales</taxon>
        <taxon>Bacillaceae</taxon>
        <taxon>Falsibacillus</taxon>
    </lineage>
</organism>
<dbReference type="PANTHER" id="PTHR43773">
    <property type="entry name" value="MAGNESIUM TRANSPORTER MGTE"/>
    <property type="match status" value="1"/>
</dbReference>
<keyword evidence="5 9" id="KW-0460">Magnesium</keyword>
<feature type="region of interest" description="Disordered" evidence="10">
    <location>
        <begin position="1"/>
        <end position="20"/>
    </location>
</feature>
<dbReference type="EMBL" id="RCVZ01000002">
    <property type="protein sequence ID" value="RLQ97528.1"/>
    <property type="molecule type" value="Genomic_DNA"/>
</dbReference>
<evidence type="ECO:0000256" key="5">
    <source>
        <dbReference type="ARBA" id="ARBA00022842"/>
    </source>
</evidence>
<reference evidence="12 13" key="1">
    <citation type="submission" date="2018-10" db="EMBL/GenBank/DDBJ databases">
        <title>Falsibacillus sp. genome draft.</title>
        <authorList>
            <person name="Shi S."/>
        </authorList>
    </citation>
    <scope>NUCLEOTIDE SEQUENCE [LARGE SCALE GENOMIC DNA]</scope>
    <source>
        <strain evidence="12 13">GY 10110</strain>
    </source>
</reference>
<dbReference type="SUPFAM" id="SSF54631">
    <property type="entry name" value="CBS-domain pair"/>
    <property type="match status" value="1"/>
</dbReference>
<keyword evidence="3 9" id="KW-0813">Transport</keyword>
<feature type="transmembrane region" description="Helical" evidence="9">
    <location>
        <begin position="379"/>
        <end position="400"/>
    </location>
</feature>
<dbReference type="Gene3D" id="1.10.357.20">
    <property type="entry name" value="SLC41 divalent cation transporters, integral membrane domain"/>
    <property type="match status" value="1"/>
</dbReference>
<keyword evidence="4 9" id="KW-0812">Transmembrane</keyword>
<dbReference type="GO" id="GO:0005886">
    <property type="term" value="C:plasma membrane"/>
    <property type="evidence" value="ECO:0007669"/>
    <property type="project" value="UniProtKB-SubCell"/>
</dbReference>
<dbReference type="PROSITE" id="PS51371">
    <property type="entry name" value="CBS"/>
    <property type="match status" value="2"/>
</dbReference>
<evidence type="ECO:0000256" key="8">
    <source>
        <dbReference type="PROSITE-ProRule" id="PRU00703"/>
    </source>
</evidence>
<evidence type="ECO:0000256" key="10">
    <source>
        <dbReference type="SAM" id="MobiDB-lite"/>
    </source>
</evidence>
<dbReference type="GO" id="GO:0046872">
    <property type="term" value="F:metal ion binding"/>
    <property type="evidence" value="ECO:0007669"/>
    <property type="project" value="UniProtKB-KW"/>
</dbReference>
<dbReference type="SMART" id="SM00116">
    <property type="entry name" value="CBS"/>
    <property type="match status" value="2"/>
</dbReference>
<evidence type="ECO:0000313" key="13">
    <source>
        <dbReference type="Proteomes" id="UP000276770"/>
    </source>
</evidence>
<dbReference type="PANTHER" id="PTHR43773:SF1">
    <property type="entry name" value="MAGNESIUM TRANSPORTER MGTE"/>
    <property type="match status" value="1"/>
</dbReference>
<evidence type="ECO:0000256" key="4">
    <source>
        <dbReference type="ARBA" id="ARBA00022692"/>
    </source>
</evidence>
<keyword evidence="6 9" id="KW-1133">Transmembrane helix</keyword>
<dbReference type="InterPro" id="IPR006669">
    <property type="entry name" value="MgtE_transporter"/>
</dbReference>
<evidence type="ECO:0000256" key="1">
    <source>
        <dbReference type="ARBA" id="ARBA00004141"/>
    </source>
</evidence>
<evidence type="ECO:0000259" key="11">
    <source>
        <dbReference type="PROSITE" id="PS51371"/>
    </source>
</evidence>
<evidence type="ECO:0000256" key="6">
    <source>
        <dbReference type="ARBA" id="ARBA00022989"/>
    </source>
</evidence>
<dbReference type="InterPro" id="IPR006667">
    <property type="entry name" value="SLC41_membr_dom"/>
</dbReference>
<dbReference type="GO" id="GO:0015095">
    <property type="term" value="F:magnesium ion transmembrane transporter activity"/>
    <property type="evidence" value="ECO:0007669"/>
    <property type="project" value="UniProtKB-UniRule"/>
</dbReference>
<comment type="function">
    <text evidence="9">Acts as a magnesium transporter.</text>
</comment>
<dbReference type="Proteomes" id="UP000276770">
    <property type="component" value="Unassembled WGS sequence"/>
</dbReference>
<dbReference type="Pfam" id="PF00571">
    <property type="entry name" value="CBS"/>
    <property type="match status" value="2"/>
</dbReference>
<comment type="caution">
    <text evidence="12">The sequence shown here is derived from an EMBL/GenBank/DDBJ whole genome shotgun (WGS) entry which is preliminary data.</text>
</comment>
<dbReference type="InterPro" id="IPR046342">
    <property type="entry name" value="CBS_dom_sf"/>
</dbReference>
<feature type="transmembrane region" description="Helical" evidence="9">
    <location>
        <begin position="334"/>
        <end position="358"/>
    </location>
</feature>
<dbReference type="Gene3D" id="1.25.60.10">
    <property type="entry name" value="MgtE N-terminal domain-like"/>
    <property type="match status" value="1"/>
</dbReference>
<sequence length="471" mass="52552">MMEEKIRSVKEEGNMGQGQAQENTEISFPYLIESLQNHELDQFRHEFMTLHSYDQAQFFLKVDKGLRTVIYQFLSPEEMADIFENIEIDEEDYQSILTEMDLEYASSMLANMYADDAVDVLNELEKEQVATYLTIMDEEAAEEIKELLHYEEYTAGSIMTTEFVAISANQTVRSAMFILKNEAPNAETIYYVYVVDEERRLAGVISLRDLIVSDDETMIHEIMYSKVVSVSVGEDQEAVAKKMKDYNFLAVPVVDFQNHLLGIITVDDIIDVLDEEASDDYSKLAGVTDMDTVDRNPFSAAKKRLPWLIVLLFLGMFTASLIGRFEDTLNKVAILAVFIPLIGGMSGNTGTQALAVVVRGIATGDLEKESKWKLVAREAGTGIITGTCCGLLVSVIVYVWQGSIYLGMLVGFSIVASLFVATLAGALVPLLMHKLKIDPAVASGPFITTINDIISVLIYFGMATIFMDYLI</sequence>
<dbReference type="Gene3D" id="3.10.580.10">
    <property type="entry name" value="CBS-domain"/>
    <property type="match status" value="1"/>
</dbReference>
<feature type="transmembrane region" description="Helical" evidence="9">
    <location>
        <begin position="305"/>
        <end position="322"/>
    </location>
</feature>
<feature type="domain" description="CBS" evidence="11">
    <location>
        <begin position="223"/>
        <end position="281"/>
    </location>
</feature>
<proteinExistence type="inferred from homology"/>
<keyword evidence="8" id="KW-0129">CBS domain</keyword>
<feature type="transmembrane region" description="Helical" evidence="9">
    <location>
        <begin position="406"/>
        <end position="432"/>
    </location>
</feature>
<dbReference type="SUPFAM" id="SSF161093">
    <property type="entry name" value="MgtE membrane domain-like"/>
    <property type="match status" value="1"/>
</dbReference>
<dbReference type="CDD" id="cd04606">
    <property type="entry name" value="CBS_pair_Mg_transporter"/>
    <property type="match status" value="1"/>
</dbReference>
<dbReference type="InterPro" id="IPR000644">
    <property type="entry name" value="CBS_dom"/>
</dbReference>
<dbReference type="SUPFAM" id="SSF158791">
    <property type="entry name" value="MgtE N-terminal domain-like"/>
    <property type="match status" value="1"/>
</dbReference>
<feature type="transmembrane region" description="Helical" evidence="9">
    <location>
        <begin position="444"/>
        <end position="467"/>
    </location>
</feature>
<dbReference type="NCBIfam" id="TIGR00400">
    <property type="entry name" value="mgtE"/>
    <property type="match status" value="1"/>
</dbReference>
<comment type="subunit">
    <text evidence="9">Homodimer.</text>
</comment>
<evidence type="ECO:0000313" key="12">
    <source>
        <dbReference type="EMBL" id="RLQ97528.1"/>
    </source>
</evidence>
<dbReference type="SMART" id="SM00924">
    <property type="entry name" value="MgtE_N"/>
    <property type="match status" value="1"/>
</dbReference>
<name>A0A3L7K3D5_9BACI</name>
<feature type="compositionally biased region" description="Basic and acidic residues" evidence="10">
    <location>
        <begin position="1"/>
        <end position="13"/>
    </location>
</feature>
<keyword evidence="7 9" id="KW-0472">Membrane</keyword>
<dbReference type="InterPro" id="IPR038076">
    <property type="entry name" value="MgtE_N_sf"/>
</dbReference>
<comment type="similarity">
    <text evidence="2 9">Belongs to the SLC41A transporter family.</text>
</comment>
<dbReference type="OrthoDB" id="9790355at2"/>
<accession>A0A3L7K3D5</accession>
<keyword evidence="9" id="KW-1003">Cell membrane</keyword>
<comment type="subcellular location">
    <subcellularLocation>
        <location evidence="9">Cell membrane</location>
        <topology evidence="9">Multi-pass membrane protein</topology>
    </subcellularLocation>
    <subcellularLocation>
        <location evidence="1">Membrane</location>
        <topology evidence="1">Multi-pass membrane protein</topology>
    </subcellularLocation>
</comment>
<dbReference type="InterPro" id="IPR006668">
    <property type="entry name" value="Mg_transptr_MgtE_intracell_dom"/>
</dbReference>